<feature type="compositionally biased region" description="Polar residues" evidence="1">
    <location>
        <begin position="76"/>
        <end position="90"/>
    </location>
</feature>
<comment type="caution">
    <text evidence="2">The sequence shown here is derived from an EMBL/GenBank/DDBJ whole genome shotgun (WGS) entry which is preliminary data.</text>
</comment>
<evidence type="ECO:0000256" key="1">
    <source>
        <dbReference type="SAM" id="MobiDB-lite"/>
    </source>
</evidence>
<dbReference type="AlphaFoldDB" id="A0A8H6AFR2"/>
<dbReference type="EMBL" id="SPNV01000011">
    <property type="protein sequence ID" value="KAF5866149.1"/>
    <property type="molecule type" value="Genomic_DNA"/>
</dbReference>
<accession>A0A8H6AFR2</accession>
<evidence type="ECO:0000313" key="3">
    <source>
        <dbReference type="Proteomes" id="UP000541154"/>
    </source>
</evidence>
<dbReference type="Proteomes" id="UP000541154">
    <property type="component" value="Unassembled WGS sequence"/>
</dbReference>
<proteinExistence type="predicted"/>
<sequence>MVNWKSPESTDRLIAALLATHQGIKLDYHAMALLFDQGATFDALEARFRRYRKMADELKADAYNRGITDIPHNVGRNISVSGGNGNTTPRTPRGARGGITSSINTPSSSSKRKRGTQQAQTPTKQKKNKPGMSLMDAIYVEDADPDEEFNVKLKFVGSPSGGEDDDVVVVDAPLASAASISKIKREKFECNTPGFAFAKKEEEKKDTAFGISATAARRGIRNHDSAAHYSAGVEEDPFGMAGGYTSSFFDHVKADYDIGNVYGGEA</sequence>
<reference evidence="2 3" key="1">
    <citation type="submission" date="2019-04" db="EMBL/GenBank/DDBJ databases">
        <title>Aspergillus burnettii sp. nov., novel species from soil in southeast Queensland.</title>
        <authorList>
            <person name="Gilchrist C.L.M."/>
            <person name="Pitt J.I."/>
            <person name="Lange L."/>
            <person name="Lacey H.J."/>
            <person name="Vuong D."/>
            <person name="Midgley D.J."/>
            <person name="Greenfield P."/>
            <person name="Bradbury M."/>
            <person name="Lacey E."/>
            <person name="Busk P.K."/>
            <person name="Pilgaard B."/>
            <person name="Chooi Y.H."/>
            <person name="Piggott A.M."/>
        </authorList>
    </citation>
    <scope>NUCLEOTIDE SEQUENCE [LARGE SCALE GENOMIC DNA]</scope>
    <source>
        <strain evidence="2 3">FRR 5400</strain>
    </source>
</reference>
<protein>
    <submittedName>
        <fullName evidence="2">Uncharacterized protein</fullName>
    </submittedName>
</protein>
<name>A0A8H6AFR2_PETAA</name>
<organism evidence="2 3">
    <name type="scientific">Petromyces alliaceus</name>
    <name type="common">Aspergillus alliaceus</name>
    <dbReference type="NCBI Taxonomy" id="209559"/>
    <lineage>
        <taxon>Eukaryota</taxon>
        <taxon>Fungi</taxon>
        <taxon>Dikarya</taxon>
        <taxon>Ascomycota</taxon>
        <taxon>Pezizomycotina</taxon>
        <taxon>Eurotiomycetes</taxon>
        <taxon>Eurotiomycetidae</taxon>
        <taxon>Eurotiales</taxon>
        <taxon>Aspergillaceae</taxon>
        <taxon>Aspergillus</taxon>
        <taxon>Aspergillus subgen. Circumdati</taxon>
    </lineage>
</organism>
<gene>
    <name evidence="2" type="ORF">ETB97_000683</name>
</gene>
<keyword evidence="3" id="KW-1185">Reference proteome</keyword>
<feature type="region of interest" description="Disordered" evidence="1">
    <location>
        <begin position="71"/>
        <end position="132"/>
    </location>
</feature>
<evidence type="ECO:0000313" key="2">
    <source>
        <dbReference type="EMBL" id="KAF5866149.1"/>
    </source>
</evidence>
<feature type="compositionally biased region" description="Low complexity" evidence="1">
    <location>
        <begin position="99"/>
        <end position="109"/>
    </location>
</feature>